<reference evidence="1 2" key="1">
    <citation type="submission" date="2019-03" db="EMBL/GenBank/DDBJ databases">
        <title>First draft genome of Liparis tanakae, snailfish: a comprehensive survey of snailfish specific genes.</title>
        <authorList>
            <person name="Kim W."/>
            <person name="Song I."/>
            <person name="Jeong J.-H."/>
            <person name="Kim D."/>
            <person name="Kim S."/>
            <person name="Ryu S."/>
            <person name="Song J.Y."/>
            <person name="Lee S.K."/>
        </authorList>
    </citation>
    <scope>NUCLEOTIDE SEQUENCE [LARGE SCALE GENOMIC DNA]</scope>
    <source>
        <tissue evidence="1">Muscle</tissue>
    </source>
</reference>
<evidence type="ECO:0000313" key="1">
    <source>
        <dbReference type="EMBL" id="TNN78958.1"/>
    </source>
</evidence>
<keyword evidence="2" id="KW-1185">Reference proteome</keyword>
<name>A0A4Z2IMK4_9TELE</name>
<accession>A0A4Z2IMK4</accession>
<dbReference type="AlphaFoldDB" id="A0A4Z2IMK4"/>
<organism evidence="1 2">
    <name type="scientific">Liparis tanakae</name>
    <name type="common">Tanaka's snailfish</name>
    <dbReference type="NCBI Taxonomy" id="230148"/>
    <lineage>
        <taxon>Eukaryota</taxon>
        <taxon>Metazoa</taxon>
        <taxon>Chordata</taxon>
        <taxon>Craniata</taxon>
        <taxon>Vertebrata</taxon>
        <taxon>Euteleostomi</taxon>
        <taxon>Actinopterygii</taxon>
        <taxon>Neopterygii</taxon>
        <taxon>Teleostei</taxon>
        <taxon>Neoteleostei</taxon>
        <taxon>Acanthomorphata</taxon>
        <taxon>Eupercaria</taxon>
        <taxon>Perciformes</taxon>
        <taxon>Cottioidei</taxon>
        <taxon>Cottales</taxon>
        <taxon>Liparidae</taxon>
        <taxon>Liparis</taxon>
    </lineage>
</organism>
<sequence>MREDNRILPVQHFCLIFKEYKIRPMMCYNCISWCIPLESLHFKQHYGTRTPLSWKLFLMHAIGAAAAAGSRQHGRHSDGDPEAALLAGRTRTRTERMPSGDYPCNKVHPLGNEVNVAESGPSHPHYCRCCKQPTDKQDGSDIQAVDHFPLIVIGPPLAEAQLNIRVGPTQQILLKRSAVIGQGSLELNMFRLSP</sequence>
<proteinExistence type="predicted"/>
<dbReference type="EMBL" id="SRLO01000069">
    <property type="protein sequence ID" value="TNN78958.1"/>
    <property type="molecule type" value="Genomic_DNA"/>
</dbReference>
<gene>
    <name evidence="1" type="ORF">EYF80_010884</name>
</gene>
<evidence type="ECO:0000313" key="2">
    <source>
        <dbReference type="Proteomes" id="UP000314294"/>
    </source>
</evidence>
<comment type="caution">
    <text evidence="1">The sequence shown here is derived from an EMBL/GenBank/DDBJ whole genome shotgun (WGS) entry which is preliminary data.</text>
</comment>
<dbReference type="Proteomes" id="UP000314294">
    <property type="component" value="Unassembled WGS sequence"/>
</dbReference>
<protein>
    <submittedName>
        <fullName evidence="1">Uncharacterized protein</fullName>
    </submittedName>
</protein>